<evidence type="ECO:0000256" key="2">
    <source>
        <dbReference type="ARBA" id="ARBA00010617"/>
    </source>
</evidence>
<evidence type="ECO:0008006" key="12">
    <source>
        <dbReference type="Google" id="ProtNLM"/>
    </source>
</evidence>
<proteinExistence type="inferred from homology"/>
<keyword evidence="11" id="KW-1185">Reference proteome</keyword>
<keyword evidence="7" id="KW-0503">Monooxygenase</keyword>
<dbReference type="GO" id="GO:0005506">
    <property type="term" value="F:iron ion binding"/>
    <property type="evidence" value="ECO:0007669"/>
    <property type="project" value="InterPro"/>
</dbReference>
<dbReference type="Pfam" id="PF00067">
    <property type="entry name" value="p450"/>
    <property type="match status" value="1"/>
</dbReference>
<name>A0AA39SYA8_ACESA</name>
<reference evidence="10" key="2">
    <citation type="submission" date="2023-06" db="EMBL/GenBank/DDBJ databases">
        <authorList>
            <person name="Swenson N.G."/>
            <person name="Wegrzyn J.L."/>
            <person name="Mcevoy S.L."/>
        </authorList>
    </citation>
    <scope>NUCLEOTIDE SEQUENCE</scope>
    <source>
        <strain evidence="10">NS2018</strain>
        <tissue evidence="10">Leaf</tissue>
    </source>
</reference>
<evidence type="ECO:0000256" key="6">
    <source>
        <dbReference type="ARBA" id="ARBA00023004"/>
    </source>
</evidence>
<comment type="cofactor">
    <cofactor evidence="1 8">
        <name>heme</name>
        <dbReference type="ChEBI" id="CHEBI:30413"/>
    </cofactor>
</comment>
<dbReference type="PRINTS" id="PR00463">
    <property type="entry name" value="EP450I"/>
</dbReference>
<dbReference type="InterPro" id="IPR001128">
    <property type="entry name" value="Cyt_P450"/>
</dbReference>
<comment type="similarity">
    <text evidence="2">Belongs to the cytochrome P450 family.</text>
</comment>
<dbReference type="InterPro" id="IPR036396">
    <property type="entry name" value="Cyt_P450_sf"/>
</dbReference>
<dbReference type="GO" id="GO:0004497">
    <property type="term" value="F:monooxygenase activity"/>
    <property type="evidence" value="ECO:0007669"/>
    <property type="project" value="UniProtKB-KW"/>
</dbReference>
<keyword evidence="9" id="KW-0472">Membrane</keyword>
<feature type="transmembrane region" description="Helical" evidence="9">
    <location>
        <begin position="12"/>
        <end position="32"/>
    </location>
</feature>
<evidence type="ECO:0000256" key="5">
    <source>
        <dbReference type="ARBA" id="ARBA00023002"/>
    </source>
</evidence>
<dbReference type="Gene3D" id="1.10.630.10">
    <property type="entry name" value="Cytochrome P450"/>
    <property type="match status" value="1"/>
</dbReference>
<protein>
    <recommendedName>
        <fullName evidence="12">Cytochrome P450</fullName>
    </recommendedName>
</protein>
<dbReference type="GO" id="GO:0016705">
    <property type="term" value="F:oxidoreductase activity, acting on paired donors, with incorporation or reduction of molecular oxygen"/>
    <property type="evidence" value="ECO:0007669"/>
    <property type="project" value="InterPro"/>
</dbReference>
<evidence type="ECO:0000313" key="11">
    <source>
        <dbReference type="Proteomes" id="UP001168877"/>
    </source>
</evidence>
<dbReference type="Proteomes" id="UP001168877">
    <property type="component" value="Unassembled WGS sequence"/>
</dbReference>
<keyword evidence="5" id="KW-0560">Oxidoreductase</keyword>
<comment type="caution">
    <text evidence="10">The sequence shown here is derived from an EMBL/GenBank/DDBJ whole genome shotgun (WGS) entry which is preliminary data.</text>
</comment>
<evidence type="ECO:0000313" key="10">
    <source>
        <dbReference type="EMBL" id="KAK0598109.1"/>
    </source>
</evidence>
<keyword evidence="3 8" id="KW-0349">Heme</keyword>
<sequence>MMDLDEVFSIPSSLLATTTLAAVVILSVVVLIHGRKRSSYHPVGGSIFHQRKNMHRIQDFRTDVARKHKTYRFPGFLGSTSQVLTVDPVNVEYMLKTYFANYGNRWSNDITLIDLLGEGIFNVDGEKWHHQRKLTSYEFSTKTLRDYSNKVSKTNAIKLARILADQAVASNQTIDIQDLFEKAALDSAFKVIVGVELDVMCGTFEEGIRFSNSLDAARSLIARRLVNVFWKIKRYLNIGSEALLRKCIKEVDEFVYKIIKRKIEEQVQNSSHDNHDIQMKKSEDVLSRFLEAKQTDTKYLRDMIINLVMAGKDTTSAALSFFFYMMCKHPDIQEKIAKEVIKATEVNQNSSFDELAANINENTLDKMLYLHAALTETLRLYPPLPADGKVCFSDDTMPDGFRVDKGDLVIYLPYAMGRMEFLWGNDAEEFRPERWLGESGRFHPESPFKFTAFQAGPRICLGKEFAYRQMKIFCMILLASYVFKLSDENEEVKYDSSLTLTFNGGLHLIATPRVIHV</sequence>
<evidence type="ECO:0000256" key="4">
    <source>
        <dbReference type="ARBA" id="ARBA00022723"/>
    </source>
</evidence>
<feature type="binding site" description="axial binding residue" evidence="8">
    <location>
        <position position="460"/>
    </location>
    <ligand>
        <name>heme</name>
        <dbReference type="ChEBI" id="CHEBI:30413"/>
    </ligand>
    <ligandPart>
        <name>Fe</name>
        <dbReference type="ChEBI" id="CHEBI:18248"/>
    </ligandPart>
</feature>
<keyword evidence="9" id="KW-0812">Transmembrane</keyword>
<keyword evidence="9" id="KW-1133">Transmembrane helix</keyword>
<keyword evidence="4 8" id="KW-0479">Metal-binding</keyword>
<keyword evidence="6 8" id="KW-0408">Iron</keyword>
<dbReference type="InterPro" id="IPR002401">
    <property type="entry name" value="Cyt_P450_E_grp-I"/>
</dbReference>
<gene>
    <name evidence="10" type="ORF">LWI29_031716</name>
</gene>
<evidence type="ECO:0000256" key="9">
    <source>
        <dbReference type="SAM" id="Phobius"/>
    </source>
</evidence>
<accession>A0AA39SYA8</accession>
<dbReference type="EMBL" id="JAUESC010000004">
    <property type="protein sequence ID" value="KAK0598109.1"/>
    <property type="molecule type" value="Genomic_DNA"/>
</dbReference>
<reference evidence="10" key="1">
    <citation type="journal article" date="2022" name="Plant J.">
        <title>Strategies of tolerance reflected in two North American maple genomes.</title>
        <authorList>
            <person name="McEvoy S.L."/>
            <person name="Sezen U.U."/>
            <person name="Trouern-Trend A."/>
            <person name="McMahon S.M."/>
            <person name="Schaberg P.G."/>
            <person name="Yang J."/>
            <person name="Wegrzyn J.L."/>
            <person name="Swenson N.G."/>
        </authorList>
    </citation>
    <scope>NUCLEOTIDE SEQUENCE</scope>
    <source>
        <strain evidence="10">NS2018</strain>
    </source>
</reference>
<dbReference type="CDD" id="cd11064">
    <property type="entry name" value="CYP86A"/>
    <property type="match status" value="1"/>
</dbReference>
<dbReference type="PRINTS" id="PR00385">
    <property type="entry name" value="P450"/>
</dbReference>
<dbReference type="AlphaFoldDB" id="A0AA39SYA8"/>
<organism evidence="10 11">
    <name type="scientific">Acer saccharum</name>
    <name type="common">Sugar maple</name>
    <dbReference type="NCBI Taxonomy" id="4024"/>
    <lineage>
        <taxon>Eukaryota</taxon>
        <taxon>Viridiplantae</taxon>
        <taxon>Streptophyta</taxon>
        <taxon>Embryophyta</taxon>
        <taxon>Tracheophyta</taxon>
        <taxon>Spermatophyta</taxon>
        <taxon>Magnoliopsida</taxon>
        <taxon>eudicotyledons</taxon>
        <taxon>Gunneridae</taxon>
        <taxon>Pentapetalae</taxon>
        <taxon>rosids</taxon>
        <taxon>malvids</taxon>
        <taxon>Sapindales</taxon>
        <taxon>Sapindaceae</taxon>
        <taxon>Hippocastanoideae</taxon>
        <taxon>Acereae</taxon>
        <taxon>Acer</taxon>
    </lineage>
</organism>
<evidence type="ECO:0000256" key="7">
    <source>
        <dbReference type="ARBA" id="ARBA00023033"/>
    </source>
</evidence>
<dbReference type="PANTHER" id="PTHR24296">
    <property type="entry name" value="CYTOCHROME P450"/>
    <property type="match status" value="1"/>
</dbReference>
<evidence type="ECO:0000256" key="8">
    <source>
        <dbReference type="PIRSR" id="PIRSR602401-1"/>
    </source>
</evidence>
<evidence type="ECO:0000256" key="3">
    <source>
        <dbReference type="ARBA" id="ARBA00022617"/>
    </source>
</evidence>
<evidence type="ECO:0000256" key="1">
    <source>
        <dbReference type="ARBA" id="ARBA00001971"/>
    </source>
</evidence>
<dbReference type="GO" id="GO:0020037">
    <property type="term" value="F:heme binding"/>
    <property type="evidence" value="ECO:0007669"/>
    <property type="project" value="InterPro"/>
</dbReference>
<dbReference type="SUPFAM" id="SSF48264">
    <property type="entry name" value="Cytochrome P450"/>
    <property type="match status" value="1"/>
</dbReference>